<evidence type="ECO:0000313" key="3">
    <source>
        <dbReference type="RefSeq" id="XP_019637444.1"/>
    </source>
</evidence>
<dbReference type="OrthoDB" id="10023802at2759"/>
<proteinExistence type="predicted"/>
<feature type="compositionally biased region" description="Polar residues" evidence="1">
    <location>
        <begin position="198"/>
        <end position="232"/>
    </location>
</feature>
<feature type="compositionally biased region" description="Polar residues" evidence="1">
    <location>
        <begin position="291"/>
        <end position="300"/>
    </location>
</feature>
<feature type="region of interest" description="Disordered" evidence="1">
    <location>
        <begin position="284"/>
        <end position="303"/>
    </location>
</feature>
<sequence>MKRSHSFHFGFFSALEIERRTAPARHQNKVEDVLLKKKLEQLNRERKLTLNDIKRSRDKLKCKQRELPPPLSLYEVYDDDVFSEDSGYDSEVAAAAARSTADVKILVDESGDLENIATCVSSSDRGRSSGIVTDISRPGSGLPPIASPEPLARRSPESSRREERAGGRPDDSRQGGLKEERSSTPGEEAVKGAEPGNAGTSVANIQTKQTTDIKSNQLTVSYGQKNPLTTPRQIHRPNVSDANVKGSHPDSREEHEEVSKADIYMKTPPYSFSPIERLRLSRHTAGRKLRPSTSQMSSILKNPDKPGIYSSAYTTQPPIWKISLQELSPEFRKIAFGRRNKRKDALGKKLPRLGTSQSEKEFHTRKRKSFMYAGAQSQPQENVQPSSYRVLRNIQVLKTSALDRKWPEEKDFVKEVLKERKSWNLEKQLRGRVEDFLKKDHYVSTDSLKKDEVEENLEKLRKILSTK</sequence>
<evidence type="ECO:0000256" key="1">
    <source>
        <dbReference type="SAM" id="MobiDB-lite"/>
    </source>
</evidence>
<dbReference type="AlphaFoldDB" id="A0A6P4ZTL6"/>
<accession>A0A6P4ZTL6</accession>
<feature type="compositionally biased region" description="Basic and acidic residues" evidence="1">
    <location>
        <begin position="247"/>
        <end position="258"/>
    </location>
</feature>
<name>A0A6P4ZTL6_BRABE</name>
<evidence type="ECO:0000313" key="2">
    <source>
        <dbReference type="Proteomes" id="UP000515135"/>
    </source>
</evidence>
<dbReference type="KEGG" id="bbel:109479852"/>
<dbReference type="GeneID" id="109479852"/>
<dbReference type="RefSeq" id="XP_019637444.1">
    <property type="nucleotide sequence ID" value="XM_019781885.1"/>
</dbReference>
<feature type="compositionally biased region" description="Basic and acidic residues" evidence="1">
    <location>
        <begin position="151"/>
        <end position="182"/>
    </location>
</feature>
<keyword evidence="2" id="KW-1185">Reference proteome</keyword>
<protein>
    <submittedName>
        <fullName evidence="3">Uncharacterized protein LOC109479852</fullName>
    </submittedName>
</protein>
<reference evidence="3" key="1">
    <citation type="submission" date="2025-08" db="UniProtKB">
        <authorList>
            <consortium name="RefSeq"/>
        </authorList>
    </citation>
    <scope>IDENTIFICATION</scope>
    <source>
        <tissue evidence="3">Gonad</tissue>
    </source>
</reference>
<gene>
    <name evidence="3" type="primary">LOC109479852</name>
</gene>
<feature type="region of interest" description="Disordered" evidence="1">
    <location>
        <begin position="121"/>
        <end position="258"/>
    </location>
</feature>
<organism evidence="2 3">
    <name type="scientific">Branchiostoma belcheri</name>
    <name type="common">Amphioxus</name>
    <dbReference type="NCBI Taxonomy" id="7741"/>
    <lineage>
        <taxon>Eukaryota</taxon>
        <taxon>Metazoa</taxon>
        <taxon>Chordata</taxon>
        <taxon>Cephalochordata</taxon>
        <taxon>Leptocardii</taxon>
        <taxon>Amphioxiformes</taxon>
        <taxon>Branchiostomatidae</taxon>
        <taxon>Branchiostoma</taxon>
    </lineage>
</organism>
<dbReference type="Proteomes" id="UP000515135">
    <property type="component" value="Unplaced"/>
</dbReference>